<name>A0A2C9U1G0_MANES</name>
<sequence>MFDAILQLVCMVREGRSATATAQDALIVCHTLSILLEMSAGPRHPVMEKPKKHRMNSSQNIVYPLNFELLIRWCIHPNFDSAF</sequence>
<gene>
    <name evidence="1" type="ORF">MANES_18G086100</name>
</gene>
<organism evidence="1">
    <name type="scientific">Manihot esculenta</name>
    <name type="common">Cassava</name>
    <name type="synonym">Jatropha manihot</name>
    <dbReference type="NCBI Taxonomy" id="3983"/>
    <lineage>
        <taxon>Eukaryota</taxon>
        <taxon>Viridiplantae</taxon>
        <taxon>Streptophyta</taxon>
        <taxon>Embryophyta</taxon>
        <taxon>Tracheophyta</taxon>
        <taxon>Spermatophyta</taxon>
        <taxon>Magnoliopsida</taxon>
        <taxon>eudicotyledons</taxon>
        <taxon>Gunneridae</taxon>
        <taxon>Pentapetalae</taxon>
        <taxon>rosids</taxon>
        <taxon>fabids</taxon>
        <taxon>Malpighiales</taxon>
        <taxon>Euphorbiaceae</taxon>
        <taxon>Crotonoideae</taxon>
        <taxon>Manihoteae</taxon>
        <taxon>Manihot</taxon>
    </lineage>
</organism>
<dbReference type="EMBL" id="CM004404">
    <property type="protein sequence ID" value="OAY23536.1"/>
    <property type="molecule type" value="Genomic_DNA"/>
</dbReference>
<evidence type="ECO:0000313" key="1">
    <source>
        <dbReference type="EMBL" id="OAY23536.1"/>
    </source>
</evidence>
<reference evidence="1" key="1">
    <citation type="submission" date="2016-02" db="EMBL/GenBank/DDBJ databases">
        <title>WGS assembly of Manihot esculenta.</title>
        <authorList>
            <person name="Bredeson J.V."/>
            <person name="Prochnik S.E."/>
            <person name="Lyons J.B."/>
            <person name="Schmutz J."/>
            <person name="Grimwood J."/>
            <person name="Vrebalov J."/>
            <person name="Bart R.S."/>
            <person name="Amuge T."/>
            <person name="Ferguson M.E."/>
            <person name="Green R."/>
            <person name="Putnam N."/>
            <person name="Stites J."/>
            <person name="Rounsley S."/>
            <person name="Rokhsar D.S."/>
        </authorList>
    </citation>
    <scope>NUCLEOTIDE SEQUENCE [LARGE SCALE GENOMIC DNA]</scope>
    <source>
        <tissue evidence="1">Leaf</tissue>
    </source>
</reference>
<proteinExistence type="predicted"/>
<accession>A0A2C9U1G0</accession>
<dbReference type="AlphaFoldDB" id="A0A2C9U1G0"/>
<protein>
    <submittedName>
        <fullName evidence="1">Uncharacterized protein</fullName>
    </submittedName>
</protein>